<evidence type="ECO:0000259" key="15">
    <source>
        <dbReference type="SMART" id="SM00962"/>
    </source>
</evidence>
<organism evidence="16 17">
    <name type="scientific">Mahella australiensis (strain DSM 15567 / CIP 107919 / 50-1 BON)</name>
    <dbReference type="NCBI Taxonomy" id="697281"/>
    <lineage>
        <taxon>Bacteria</taxon>
        <taxon>Bacillati</taxon>
        <taxon>Bacillota</taxon>
        <taxon>Clostridia</taxon>
        <taxon>Thermoanaerobacterales</taxon>
        <taxon>Thermoanaerobacterales Family IV. Incertae Sedis</taxon>
        <taxon>Mahella</taxon>
    </lineage>
</organism>
<evidence type="ECO:0000256" key="4">
    <source>
        <dbReference type="ARBA" id="ARBA00022448"/>
    </source>
</evidence>
<accession>F4A1V7</accession>
<sequence>MDVKHYVGDDMRDIMDQIRTEMGSDAIILHTGKTRKKGLKGWFSKPLIEVVAAHDRTANDKQNDVDSRRLQAMELQLSGLHSAIERLADIKQNQSAAEINPIYSKYIDILSAHDVNPDIASEIMDKAMAIYKGGDMQQCVEDVIKEYLGQPVPISLDNGRQSVIIFLGPTGVGKTTTLAKLAAYYGIQLGKKVALITADTYRIAAVEQLRTYSDIMQLPLSVVYSSNELKQEIGRYSDADIIMIDTPGRSPNDIDGINDIKDLIKASEPTDVFLLVSASFNYAACQRLWQRFGDIEDIRLLFTKLDETDCWGTILNMRHISRRPLSYITDGQVVPDDIKVVDVDAVAAKIARD</sequence>
<proteinExistence type="inferred from homology"/>
<dbReference type="InterPro" id="IPR003593">
    <property type="entry name" value="AAA+_ATPase"/>
</dbReference>
<dbReference type="KEGG" id="mas:Mahau_0875"/>
<dbReference type="Gene3D" id="1.20.120.1380">
    <property type="entry name" value="Flagellar FlhF biosynthesis protein, N domain"/>
    <property type="match status" value="1"/>
</dbReference>
<evidence type="ECO:0000256" key="6">
    <source>
        <dbReference type="ARBA" id="ARBA00022741"/>
    </source>
</evidence>
<evidence type="ECO:0000256" key="11">
    <source>
        <dbReference type="ARBA" id="ARBA00023225"/>
    </source>
</evidence>
<evidence type="ECO:0000259" key="14">
    <source>
        <dbReference type="SMART" id="SM00382"/>
    </source>
</evidence>
<feature type="domain" description="AAA+ ATPase" evidence="14">
    <location>
        <begin position="160"/>
        <end position="339"/>
    </location>
</feature>
<evidence type="ECO:0000256" key="7">
    <source>
        <dbReference type="ARBA" id="ARBA00022795"/>
    </source>
</evidence>
<evidence type="ECO:0000313" key="16">
    <source>
        <dbReference type="EMBL" id="AEE96073.1"/>
    </source>
</evidence>
<reference evidence="17" key="1">
    <citation type="submission" date="2010-11" db="EMBL/GenBank/DDBJ databases">
        <title>The complete genome of Mahella australiensis DSM 15567.</title>
        <authorList>
            <consortium name="US DOE Joint Genome Institute (JGI-PGF)"/>
            <person name="Lucas S."/>
            <person name="Copeland A."/>
            <person name="Lapidus A."/>
            <person name="Bruce D."/>
            <person name="Goodwin L."/>
            <person name="Pitluck S."/>
            <person name="Kyrpides N."/>
            <person name="Mavromatis K."/>
            <person name="Pagani I."/>
            <person name="Ivanova N."/>
            <person name="Teshima H."/>
            <person name="Brettin T."/>
            <person name="Detter J.C."/>
            <person name="Han C."/>
            <person name="Tapia R."/>
            <person name="Land M."/>
            <person name="Hauser L."/>
            <person name="Markowitz V."/>
            <person name="Cheng J.-F."/>
            <person name="Hugenholtz P."/>
            <person name="Woyke T."/>
            <person name="Wu D."/>
            <person name="Spring S."/>
            <person name="Pukall R."/>
            <person name="Steenblock K."/>
            <person name="Schneider S."/>
            <person name="Klenk H.-P."/>
            <person name="Eisen J.A."/>
        </authorList>
    </citation>
    <scope>NUCLEOTIDE SEQUENCE [LARGE SCALE GENOMIC DNA]</scope>
    <source>
        <strain evidence="17">DSM 15567 / CIP 107919 / 50-1 BON</strain>
    </source>
</reference>
<dbReference type="InterPro" id="IPR027417">
    <property type="entry name" value="P-loop_NTPase"/>
</dbReference>
<dbReference type="GO" id="GO:0003924">
    <property type="term" value="F:GTPase activity"/>
    <property type="evidence" value="ECO:0007669"/>
    <property type="project" value="InterPro"/>
</dbReference>
<dbReference type="InterPro" id="IPR000897">
    <property type="entry name" value="SRP54_GTPase_dom"/>
</dbReference>
<dbReference type="AlphaFoldDB" id="F4A1V7"/>
<keyword evidence="9" id="KW-0342">GTP-binding</keyword>
<dbReference type="eggNOG" id="COG1419">
    <property type="taxonomic scope" value="Bacteria"/>
</dbReference>
<keyword evidence="6" id="KW-0547">Nucleotide-binding</keyword>
<dbReference type="HOGENOM" id="CLU_009301_11_4_9"/>
<keyword evidence="8" id="KW-0653">Protein transport</keyword>
<feature type="domain" description="SRP54-type proteins GTP-binding" evidence="15">
    <location>
        <begin position="161"/>
        <end position="352"/>
    </location>
</feature>
<dbReference type="FunFam" id="3.40.50.300:FF:000695">
    <property type="entry name" value="Flagellar biosynthesis regulator FlhF"/>
    <property type="match status" value="1"/>
</dbReference>
<keyword evidence="17" id="KW-1185">Reference proteome</keyword>
<keyword evidence="16" id="KW-0966">Cell projection</keyword>
<dbReference type="SMART" id="SM00962">
    <property type="entry name" value="SRP54"/>
    <property type="match status" value="1"/>
</dbReference>
<keyword evidence="11" id="KW-1006">Bacterial flagellum protein export</keyword>
<dbReference type="STRING" id="697281.Mahau_0875"/>
<dbReference type="PANTHER" id="PTHR43134:SF3">
    <property type="entry name" value="FLAGELLAR BIOSYNTHESIS PROTEIN FLHF"/>
    <property type="match status" value="1"/>
</dbReference>
<evidence type="ECO:0000256" key="1">
    <source>
        <dbReference type="ARBA" id="ARBA00004413"/>
    </source>
</evidence>
<dbReference type="GO" id="GO:0005525">
    <property type="term" value="F:GTP binding"/>
    <property type="evidence" value="ECO:0007669"/>
    <property type="project" value="UniProtKB-KW"/>
</dbReference>
<dbReference type="CDD" id="cd17873">
    <property type="entry name" value="FlhF"/>
    <property type="match status" value="1"/>
</dbReference>
<evidence type="ECO:0000256" key="13">
    <source>
        <dbReference type="ARBA" id="ARBA00030866"/>
    </source>
</evidence>
<dbReference type="PANTHER" id="PTHR43134">
    <property type="entry name" value="SIGNAL RECOGNITION PARTICLE RECEPTOR SUBUNIT ALPHA"/>
    <property type="match status" value="1"/>
</dbReference>
<keyword evidence="5" id="KW-1003">Cell membrane</keyword>
<reference evidence="16 17" key="2">
    <citation type="journal article" date="2011" name="Stand. Genomic Sci.">
        <title>Complete genome sequence of Mahella australiensis type strain (50-1 BON).</title>
        <authorList>
            <person name="Sikorski J."/>
            <person name="Teshima H."/>
            <person name="Nolan M."/>
            <person name="Lucas S."/>
            <person name="Hammon N."/>
            <person name="Deshpande S."/>
            <person name="Cheng J.F."/>
            <person name="Pitluck S."/>
            <person name="Liolios K."/>
            <person name="Pagani I."/>
            <person name="Ivanova N."/>
            <person name="Huntemann M."/>
            <person name="Mavromatis K."/>
            <person name="Ovchinikova G."/>
            <person name="Pati A."/>
            <person name="Tapia R."/>
            <person name="Han C."/>
            <person name="Goodwin L."/>
            <person name="Chen A."/>
            <person name="Palaniappan K."/>
            <person name="Land M."/>
            <person name="Hauser L."/>
            <person name="Ngatchou-Djao O.D."/>
            <person name="Rohde M."/>
            <person name="Pukall R."/>
            <person name="Spring S."/>
            <person name="Abt B."/>
            <person name="Goker M."/>
            <person name="Detter J.C."/>
            <person name="Woyke T."/>
            <person name="Bristow J."/>
            <person name="Markowitz V."/>
            <person name="Hugenholtz P."/>
            <person name="Eisen J.A."/>
            <person name="Kyrpides N.C."/>
            <person name="Klenk H.P."/>
            <person name="Lapidus A."/>
        </authorList>
    </citation>
    <scope>NUCLEOTIDE SEQUENCE [LARGE SCALE GENOMIC DNA]</scope>
    <source>
        <strain evidence="17">DSM 15567 / CIP 107919 / 50-1 BON</strain>
    </source>
</reference>
<dbReference type="InterPro" id="IPR047040">
    <property type="entry name" value="FlhF__GTPase_dom"/>
</dbReference>
<keyword evidence="10" id="KW-0472">Membrane</keyword>
<keyword evidence="4" id="KW-0813">Transport</keyword>
<keyword evidence="16" id="KW-0969">Cilium</keyword>
<dbReference type="Proteomes" id="UP000008457">
    <property type="component" value="Chromosome"/>
</dbReference>
<evidence type="ECO:0000256" key="12">
    <source>
        <dbReference type="ARBA" id="ARBA00025337"/>
    </source>
</evidence>
<evidence type="ECO:0000256" key="8">
    <source>
        <dbReference type="ARBA" id="ARBA00022927"/>
    </source>
</evidence>
<evidence type="ECO:0000256" key="2">
    <source>
        <dbReference type="ARBA" id="ARBA00008531"/>
    </source>
</evidence>
<gene>
    <name evidence="16" type="ordered locus">Mahau_0875</name>
</gene>
<dbReference type="Pfam" id="PF00448">
    <property type="entry name" value="SRP54"/>
    <property type="match status" value="1"/>
</dbReference>
<dbReference type="EMBL" id="CP002360">
    <property type="protein sequence ID" value="AEE96073.1"/>
    <property type="molecule type" value="Genomic_DNA"/>
</dbReference>
<dbReference type="GO" id="GO:0006614">
    <property type="term" value="P:SRP-dependent cotranslational protein targeting to membrane"/>
    <property type="evidence" value="ECO:0007669"/>
    <property type="project" value="InterPro"/>
</dbReference>
<evidence type="ECO:0000256" key="9">
    <source>
        <dbReference type="ARBA" id="ARBA00023134"/>
    </source>
</evidence>
<keyword evidence="7" id="KW-1005">Bacterial flagellum biogenesis</keyword>
<dbReference type="OrthoDB" id="9778554at2"/>
<dbReference type="GO" id="GO:0005047">
    <property type="term" value="F:signal recognition particle binding"/>
    <property type="evidence" value="ECO:0007669"/>
    <property type="project" value="TreeGrafter"/>
</dbReference>
<name>F4A1V7_MAHA5</name>
<evidence type="ECO:0000313" key="17">
    <source>
        <dbReference type="Proteomes" id="UP000008457"/>
    </source>
</evidence>
<dbReference type="GO" id="GO:0044781">
    <property type="term" value="P:bacterial-type flagellum organization"/>
    <property type="evidence" value="ECO:0007669"/>
    <property type="project" value="UniProtKB-KW"/>
</dbReference>
<dbReference type="GO" id="GO:0005886">
    <property type="term" value="C:plasma membrane"/>
    <property type="evidence" value="ECO:0007669"/>
    <property type="project" value="UniProtKB-SubCell"/>
</dbReference>
<evidence type="ECO:0000256" key="10">
    <source>
        <dbReference type="ARBA" id="ARBA00023136"/>
    </source>
</evidence>
<comment type="function">
    <text evidence="12">Necessary for flagellar biosynthesis. May be involved in translocation of the flagellum.</text>
</comment>
<dbReference type="GO" id="GO:0015031">
    <property type="term" value="P:protein transport"/>
    <property type="evidence" value="ECO:0007669"/>
    <property type="project" value="UniProtKB-KW"/>
</dbReference>
<dbReference type="SUPFAM" id="SSF52540">
    <property type="entry name" value="P-loop containing nucleoside triphosphate hydrolases"/>
    <property type="match status" value="1"/>
</dbReference>
<dbReference type="RefSeq" id="WP_013780503.1">
    <property type="nucleotide sequence ID" value="NC_015520.1"/>
</dbReference>
<keyword evidence="16" id="KW-0282">Flagellum</keyword>
<dbReference type="Gene3D" id="3.40.50.300">
    <property type="entry name" value="P-loop containing nucleotide triphosphate hydrolases"/>
    <property type="match status" value="1"/>
</dbReference>
<protein>
    <recommendedName>
        <fullName evidence="3">Flagellar biosynthesis protein FlhF</fullName>
    </recommendedName>
    <alternativeName>
        <fullName evidence="13">Flagella-associated GTP-binding protein</fullName>
    </alternativeName>
</protein>
<comment type="similarity">
    <text evidence="2">Belongs to the GTP-binding SRP family.</text>
</comment>
<evidence type="ECO:0000256" key="5">
    <source>
        <dbReference type="ARBA" id="ARBA00022475"/>
    </source>
</evidence>
<evidence type="ECO:0000256" key="3">
    <source>
        <dbReference type="ARBA" id="ARBA00014919"/>
    </source>
</evidence>
<comment type="subcellular location">
    <subcellularLocation>
        <location evidence="1">Cell membrane</location>
        <topology evidence="1">Peripheral membrane protein</topology>
        <orientation evidence="1">Cytoplasmic side</orientation>
    </subcellularLocation>
</comment>
<dbReference type="SMART" id="SM00382">
    <property type="entry name" value="AAA"/>
    <property type="match status" value="1"/>
</dbReference>